<evidence type="ECO:0000313" key="10">
    <source>
        <dbReference type="EMBL" id="OGG70387.1"/>
    </source>
</evidence>
<comment type="caution">
    <text evidence="10">The sequence shown here is derived from an EMBL/GenBank/DDBJ whole genome shotgun (WGS) entry which is preliminary data.</text>
</comment>
<accession>A0A1F6E9W1</accession>
<dbReference type="InterPro" id="IPR022657">
    <property type="entry name" value="De-COase2_CS"/>
</dbReference>
<sequence length="376" mass="41096">MLDKISRFIAQHNPQTPALVVDLDVIADNYLALRSTLPAAEVYYAVKANPAPEVITRLVSLGSFFDVASPAEIELVMSAGAKPQQISFGNTIKKETDIASAYKRGVRMFAFDSEAELLKLARSAPDAKVFCRLLMNCEGADWPLSRKFGCEVDMARDLLIKAKALRLQPYGVSFHVGSQQTRTDQWAFALEKTAELFASLKQAGISLEMVNIGGGLPAHYRDSVEPVEAYAAAIQAAMTEHFGENLPRIIIEPGRSLVGDSGVIEAEVVLISKKSYGDDTRWVYLDIGKFSGLAETHDEAIKYRIEVVGRKGATGPVILAGPSCDSVDILYEKFQYRLPLSLQVGDRIRIHATGAYTSSYSSVGFNGFAPLKTYCI</sequence>
<dbReference type="PRINTS" id="PR01179">
    <property type="entry name" value="ODADCRBXLASE"/>
</dbReference>
<gene>
    <name evidence="10" type="ORF">A3C20_01800</name>
</gene>
<dbReference type="PANTHER" id="PTHR11482">
    <property type="entry name" value="ARGININE/DIAMINOPIMELATE/ORNITHINE DECARBOXYLASE"/>
    <property type="match status" value="1"/>
</dbReference>
<evidence type="ECO:0000256" key="1">
    <source>
        <dbReference type="ARBA" id="ARBA00001933"/>
    </source>
</evidence>
<evidence type="ECO:0000256" key="4">
    <source>
        <dbReference type="ARBA" id="ARBA00023239"/>
    </source>
</evidence>
<evidence type="ECO:0000256" key="7">
    <source>
        <dbReference type="ARBA" id="ARBA00049127"/>
    </source>
</evidence>
<dbReference type="EMBL" id="MFLL01000004">
    <property type="protein sequence ID" value="OGG70387.1"/>
    <property type="molecule type" value="Genomic_DNA"/>
</dbReference>
<dbReference type="PROSITE" id="PS00879">
    <property type="entry name" value="ODR_DC_2_2"/>
    <property type="match status" value="1"/>
</dbReference>
<dbReference type="SUPFAM" id="SSF50621">
    <property type="entry name" value="Alanine racemase C-terminal domain-like"/>
    <property type="match status" value="1"/>
</dbReference>
<dbReference type="InterPro" id="IPR022653">
    <property type="entry name" value="De-COase2_pyr-phos_BS"/>
</dbReference>
<dbReference type="InterPro" id="IPR000183">
    <property type="entry name" value="Orn/DAP/Arg_de-COase"/>
</dbReference>
<keyword evidence="3 8" id="KW-0663">Pyridoxal phosphate</keyword>
<keyword evidence="4" id="KW-0456">Lyase</keyword>
<dbReference type="InterPro" id="IPR009006">
    <property type="entry name" value="Ala_racemase/Decarboxylase_C"/>
</dbReference>
<dbReference type="GO" id="GO:0033387">
    <property type="term" value="P:putrescine biosynthetic process from arginine, via ornithine"/>
    <property type="evidence" value="ECO:0007669"/>
    <property type="project" value="TreeGrafter"/>
</dbReference>
<name>A0A1F6E9W1_9BACT</name>
<dbReference type="Gene3D" id="2.40.37.10">
    <property type="entry name" value="Lyase, Ornithine Decarboxylase, Chain A, domain 1"/>
    <property type="match status" value="1"/>
</dbReference>
<dbReference type="InterPro" id="IPR022644">
    <property type="entry name" value="De-COase2_N"/>
</dbReference>
<evidence type="ECO:0000313" key="11">
    <source>
        <dbReference type="Proteomes" id="UP000176914"/>
    </source>
</evidence>
<dbReference type="PRINTS" id="PR01182">
    <property type="entry name" value="ORNDCRBXLASE"/>
</dbReference>
<feature type="domain" description="Orn/DAP/Arg decarboxylase 2 N-terminal" evidence="9">
    <location>
        <begin position="26"/>
        <end position="258"/>
    </location>
</feature>
<dbReference type="GO" id="GO:0005737">
    <property type="term" value="C:cytoplasm"/>
    <property type="evidence" value="ECO:0007669"/>
    <property type="project" value="TreeGrafter"/>
</dbReference>
<dbReference type="Proteomes" id="UP000176914">
    <property type="component" value="Unassembled WGS sequence"/>
</dbReference>
<comment type="similarity">
    <text evidence="2">Belongs to the Orn/Lys/Arg decarboxylase class-II family.</text>
</comment>
<dbReference type="InterPro" id="IPR002433">
    <property type="entry name" value="Orn_de-COase"/>
</dbReference>
<evidence type="ECO:0000256" key="6">
    <source>
        <dbReference type="ARBA" id="ARBA00034138"/>
    </source>
</evidence>
<organism evidence="10 11">
    <name type="scientific">Candidatus Kaiserbacteria bacterium RIFCSPHIGHO2_02_FULL_55_25</name>
    <dbReference type="NCBI Taxonomy" id="1798498"/>
    <lineage>
        <taxon>Bacteria</taxon>
        <taxon>Candidatus Kaiseribacteriota</taxon>
    </lineage>
</organism>
<dbReference type="AlphaFoldDB" id="A0A1F6E9W1"/>
<dbReference type="InterPro" id="IPR029066">
    <property type="entry name" value="PLP-binding_barrel"/>
</dbReference>
<dbReference type="GO" id="GO:0004586">
    <property type="term" value="F:ornithine decarboxylase activity"/>
    <property type="evidence" value="ECO:0007669"/>
    <property type="project" value="UniProtKB-EC"/>
</dbReference>
<dbReference type="SUPFAM" id="SSF51419">
    <property type="entry name" value="PLP-binding barrel"/>
    <property type="match status" value="1"/>
</dbReference>
<evidence type="ECO:0000256" key="8">
    <source>
        <dbReference type="PIRSR" id="PIRSR600183-50"/>
    </source>
</evidence>
<feature type="modified residue" description="N6-(pyridoxal phosphate)lysine" evidence="8">
    <location>
        <position position="47"/>
    </location>
</feature>
<comment type="pathway">
    <text evidence="5">Amine and polyamine biosynthesis; putrescine biosynthesis via L-ornithine pathway; putrescine from L-ornithine: step 1/1.</text>
</comment>
<reference evidence="10 11" key="1">
    <citation type="journal article" date="2016" name="Nat. Commun.">
        <title>Thousands of microbial genomes shed light on interconnected biogeochemical processes in an aquifer system.</title>
        <authorList>
            <person name="Anantharaman K."/>
            <person name="Brown C.T."/>
            <person name="Hug L.A."/>
            <person name="Sharon I."/>
            <person name="Castelle C.J."/>
            <person name="Probst A.J."/>
            <person name="Thomas B.C."/>
            <person name="Singh A."/>
            <person name="Wilkins M.J."/>
            <person name="Karaoz U."/>
            <person name="Brodie E.L."/>
            <person name="Williams K.H."/>
            <person name="Hubbard S.S."/>
            <person name="Banfield J.F."/>
        </authorList>
    </citation>
    <scope>NUCLEOTIDE SEQUENCE [LARGE SCALE GENOMIC DNA]</scope>
</reference>
<dbReference type="EC" id="4.1.1.17" evidence="6"/>
<protein>
    <recommendedName>
        <fullName evidence="6">ornithine decarboxylase</fullName>
        <ecNumber evidence="6">4.1.1.17</ecNumber>
    </recommendedName>
</protein>
<evidence type="ECO:0000256" key="3">
    <source>
        <dbReference type="ARBA" id="ARBA00022898"/>
    </source>
</evidence>
<evidence type="ECO:0000256" key="2">
    <source>
        <dbReference type="ARBA" id="ARBA00008872"/>
    </source>
</evidence>
<comment type="cofactor">
    <cofactor evidence="1 8">
        <name>pyridoxal 5'-phosphate</name>
        <dbReference type="ChEBI" id="CHEBI:597326"/>
    </cofactor>
</comment>
<comment type="catalytic activity">
    <reaction evidence="7">
        <text>L-ornithine + H(+) = putrescine + CO2</text>
        <dbReference type="Rhea" id="RHEA:22964"/>
        <dbReference type="ChEBI" id="CHEBI:15378"/>
        <dbReference type="ChEBI" id="CHEBI:16526"/>
        <dbReference type="ChEBI" id="CHEBI:46911"/>
        <dbReference type="ChEBI" id="CHEBI:326268"/>
        <dbReference type="EC" id="4.1.1.17"/>
    </reaction>
</comment>
<evidence type="ECO:0000256" key="5">
    <source>
        <dbReference type="ARBA" id="ARBA00034115"/>
    </source>
</evidence>
<evidence type="ECO:0000259" key="9">
    <source>
        <dbReference type="Pfam" id="PF02784"/>
    </source>
</evidence>
<dbReference type="FunFam" id="2.40.37.10:FF:000004">
    <property type="entry name" value="Ornithine decarboxylase"/>
    <property type="match status" value="1"/>
</dbReference>
<dbReference type="CDD" id="cd00622">
    <property type="entry name" value="PLPDE_III_ODC"/>
    <property type="match status" value="1"/>
</dbReference>
<dbReference type="Pfam" id="PF02784">
    <property type="entry name" value="Orn_Arg_deC_N"/>
    <property type="match status" value="1"/>
</dbReference>
<dbReference type="PROSITE" id="PS00878">
    <property type="entry name" value="ODR_DC_2_1"/>
    <property type="match status" value="1"/>
</dbReference>
<proteinExistence type="inferred from homology"/>
<dbReference type="FunFam" id="3.20.20.10:FF:000008">
    <property type="entry name" value="Ornithine decarboxylase"/>
    <property type="match status" value="1"/>
</dbReference>
<dbReference type="Gene3D" id="3.20.20.10">
    <property type="entry name" value="Alanine racemase"/>
    <property type="match status" value="1"/>
</dbReference>
<feature type="active site" description="Proton donor" evidence="8">
    <location>
        <position position="324"/>
    </location>
</feature>
<dbReference type="PANTHER" id="PTHR11482:SF6">
    <property type="entry name" value="ORNITHINE DECARBOXYLASE 1-RELATED"/>
    <property type="match status" value="1"/>
</dbReference>